<accession>A0A512RLU8</accession>
<dbReference type="Gene3D" id="2.60.120.1440">
    <property type="match status" value="1"/>
</dbReference>
<organism evidence="5 6">
    <name type="scientific">Chitinophaga cymbidii</name>
    <dbReference type="NCBI Taxonomy" id="1096750"/>
    <lineage>
        <taxon>Bacteria</taxon>
        <taxon>Pseudomonadati</taxon>
        <taxon>Bacteroidota</taxon>
        <taxon>Chitinophagia</taxon>
        <taxon>Chitinophagales</taxon>
        <taxon>Chitinophagaceae</taxon>
        <taxon>Chitinophaga</taxon>
    </lineage>
</organism>
<comment type="caution">
    <text evidence="5">The sequence shown here is derived from an EMBL/GenBank/DDBJ whole genome shotgun (WGS) entry which is preliminary data.</text>
</comment>
<proteinExistence type="predicted"/>
<evidence type="ECO:0000313" key="6">
    <source>
        <dbReference type="Proteomes" id="UP000321436"/>
    </source>
</evidence>
<name>A0A512RLU8_9BACT</name>
<evidence type="ECO:0008006" key="7">
    <source>
        <dbReference type="Google" id="ProtNLM"/>
    </source>
</evidence>
<evidence type="ECO:0000259" key="4">
    <source>
        <dbReference type="Pfam" id="PF16344"/>
    </source>
</evidence>
<evidence type="ECO:0000313" key="5">
    <source>
        <dbReference type="EMBL" id="GEP96691.1"/>
    </source>
</evidence>
<feature type="domain" description="Protein FecR C-terminal" evidence="4">
    <location>
        <begin position="280"/>
        <end position="349"/>
    </location>
</feature>
<keyword evidence="2" id="KW-0472">Membrane</keyword>
<dbReference type="OrthoDB" id="934696at2"/>
<evidence type="ECO:0000259" key="3">
    <source>
        <dbReference type="Pfam" id="PF04773"/>
    </source>
</evidence>
<dbReference type="Proteomes" id="UP000321436">
    <property type="component" value="Unassembled WGS sequence"/>
</dbReference>
<sequence length="352" mass="39527">MKEHHQNSDNAQKEKEIADLARYLEENSLTIEEYLSEDEWNRFLESRDNMQEEHAAEESYGPVYKATLRKSKIKKNIYTGMKLAVFLAICASAWFLLDVNSYFAQSPATERIVYQHTNTSGFDEKITLPDGSRIMLQAGSAISYREGFNTSRRDLYLTGSAVFVVEKNDRAPFTVYCGSIATTALGTIFSVDGRPENPVVHLYEGKVVVKGIKDTTVRSYLFPGETVAYLASENIFKPVIQTAAKTPVKEKTNTVTPKKTPEEASAAPVETKDPATSRSYLNFQNKKLSTIFDYLADRYDVEIRYPTDIALSTNVLLSVDADQPVGKILENICRTSGLTANKLDDRTYLITK</sequence>
<dbReference type="GO" id="GO:0016989">
    <property type="term" value="F:sigma factor antagonist activity"/>
    <property type="evidence" value="ECO:0007669"/>
    <property type="project" value="TreeGrafter"/>
</dbReference>
<protein>
    <recommendedName>
        <fullName evidence="7">Anti-sigma factor</fullName>
    </recommendedName>
</protein>
<dbReference type="InterPro" id="IPR006860">
    <property type="entry name" value="FecR"/>
</dbReference>
<dbReference type="EMBL" id="BKAU01000002">
    <property type="protein sequence ID" value="GEP96691.1"/>
    <property type="molecule type" value="Genomic_DNA"/>
</dbReference>
<dbReference type="PANTHER" id="PTHR30273">
    <property type="entry name" value="PERIPLASMIC SIGNAL SENSOR AND SIGMA FACTOR ACTIVATOR FECR-RELATED"/>
    <property type="match status" value="1"/>
</dbReference>
<reference evidence="5 6" key="1">
    <citation type="submission" date="2019-07" db="EMBL/GenBank/DDBJ databases">
        <title>Whole genome shotgun sequence of Chitinophaga cymbidii NBRC 109752.</title>
        <authorList>
            <person name="Hosoyama A."/>
            <person name="Uohara A."/>
            <person name="Ohji S."/>
            <person name="Ichikawa N."/>
        </authorList>
    </citation>
    <scope>NUCLEOTIDE SEQUENCE [LARGE SCALE GENOMIC DNA]</scope>
    <source>
        <strain evidence="5 6">NBRC 109752</strain>
    </source>
</reference>
<feature type="domain" description="FecR protein" evidence="3">
    <location>
        <begin position="124"/>
        <end position="207"/>
    </location>
</feature>
<keyword evidence="2" id="KW-0812">Transmembrane</keyword>
<keyword evidence="2" id="KW-1133">Transmembrane helix</keyword>
<dbReference type="Pfam" id="PF16344">
    <property type="entry name" value="FecR_C"/>
    <property type="match status" value="1"/>
</dbReference>
<dbReference type="PANTHER" id="PTHR30273:SF2">
    <property type="entry name" value="PROTEIN FECR"/>
    <property type="match status" value="1"/>
</dbReference>
<dbReference type="Gene3D" id="3.55.50.30">
    <property type="match status" value="1"/>
</dbReference>
<evidence type="ECO:0000256" key="2">
    <source>
        <dbReference type="SAM" id="Phobius"/>
    </source>
</evidence>
<dbReference type="Pfam" id="PF04773">
    <property type="entry name" value="FecR"/>
    <property type="match status" value="1"/>
</dbReference>
<dbReference type="PIRSF" id="PIRSF018266">
    <property type="entry name" value="FecR"/>
    <property type="match status" value="1"/>
</dbReference>
<dbReference type="InterPro" id="IPR012373">
    <property type="entry name" value="Ferrdict_sens_TM"/>
</dbReference>
<dbReference type="InterPro" id="IPR032508">
    <property type="entry name" value="FecR_C"/>
</dbReference>
<dbReference type="RefSeq" id="WP_146863168.1">
    <property type="nucleotide sequence ID" value="NZ_BKAU01000002.1"/>
</dbReference>
<keyword evidence="6" id="KW-1185">Reference proteome</keyword>
<dbReference type="AlphaFoldDB" id="A0A512RLU8"/>
<feature type="transmembrane region" description="Helical" evidence="2">
    <location>
        <begin position="77"/>
        <end position="97"/>
    </location>
</feature>
<evidence type="ECO:0000256" key="1">
    <source>
        <dbReference type="SAM" id="MobiDB-lite"/>
    </source>
</evidence>
<gene>
    <name evidence="5" type="ORF">CCY01nite_29510</name>
</gene>
<feature type="region of interest" description="Disordered" evidence="1">
    <location>
        <begin position="250"/>
        <end position="273"/>
    </location>
</feature>